<sequence length="273" mass="29450">MPSPTRRPAAAQTTLQVIETIRLTPGLVRVVLGGTELTDFPDRPDTDKYAKLFFPPAGSTLRPPYDLATLRDEVAFDELPTVRTYTIRRVDLDRGVMEIDFVVHGDTGVAGPWAANAQPGDELTMSAPGGGFSPDPEADSILLIGDESAIPAISAALESLRDDAHVTVLLESRSAEHRADLPDSPARVTWIDEDHDAPGAQLVDAVAALEWPAGRVQVFAHGERGAMKALRPILIERGVDRSDLSLSAYWAAGRTEDAFQAEKRLPVGQIFPA</sequence>
<dbReference type="PROSITE" id="PS51384">
    <property type="entry name" value="FAD_FR"/>
    <property type="match status" value="1"/>
</dbReference>
<evidence type="ECO:0000313" key="3">
    <source>
        <dbReference type="Proteomes" id="UP000321034"/>
    </source>
</evidence>
<dbReference type="InterPro" id="IPR007037">
    <property type="entry name" value="SIP_rossman_dom"/>
</dbReference>
<dbReference type="InterPro" id="IPR017938">
    <property type="entry name" value="Riboflavin_synthase-like_b-brl"/>
</dbReference>
<accession>A0A5C8I570</accession>
<proteinExistence type="predicted"/>
<dbReference type="PANTHER" id="PTHR30157:SF0">
    <property type="entry name" value="NADPH-DEPENDENT FERRIC-CHELATE REDUCTASE"/>
    <property type="match status" value="1"/>
</dbReference>
<comment type="caution">
    <text evidence="2">The sequence shown here is derived from an EMBL/GenBank/DDBJ whole genome shotgun (WGS) entry which is preliminary data.</text>
</comment>
<dbReference type="Pfam" id="PF08021">
    <property type="entry name" value="FAD_binding_9"/>
    <property type="match status" value="1"/>
</dbReference>
<dbReference type="CDD" id="cd06193">
    <property type="entry name" value="siderophore_interacting"/>
    <property type="match status" value="1"/>
</dbReference>
<dbReference type="OrthoDB" id="9814826at2"/>
<dbReference type="SUPFAM" id="SSF63380">
    <property type="entry name" value="Riboflavin synthase domain-like"/>
    <property type="match status" value="1"/>
</dbReference>
<organism evidence="2 3">
    <name type="scientific">Microbacterium hatanonis</name>
    <dbReference type="NCBI Taxonomy" id="404366"/>
    <lineage>
        <taxon>Bacteria</taxon>
        <taxon>Bacillati</taxon>
        <taxon>Actinomycetota</taxon>
        <taxon>Actinomycetes</taxon>
        <taxon>Micrococcales</taxon>
        <taxon>Microbacteriaceae</taxon>
        <taxon>Microbacterium</taxon>
    </lineage>
</organism>
<dbReference type="Gene3D" id="3.40.50.80">
    <property type="entry name" value="Nucleotide-binding domain of ferredoxin-NADP reductase (FNR) module"/>
    <property type="match status" value="1"/>
</dbReference>
<feature type="domain" description="FAD-binding FR-type" evidence="1">
    <location>
        <begin position="10"/>
        <end position="135"/>
    </location>
</feature>
<dbReference type="GO" id="GO:0016491">
    <property type="term" value="F:oxidoreductase activity"/>
    <property type="evidence" value="ECO:0007669"/>
    <property type="project" value="InterPro"/>
</dbReference>
<name>A0A5C8I570_9MICO</name>
<reference evidence="2 3" key="1">
    <citation type="submission" date="2019-08" db="EMBL/GenBank/DDBJ databases">
        <authorList>
            <person name="Dong K."/>
        </authorList>
    </citation>
    <scope>NUCLEOTIDE SEQUENCE [LARGE SCALE GENOMIC DNA]</scope>
    <source>
        <strain evidence="2 3">JCM14558</strain>
    </source>
</reference>
<dbReference type="EMBL" id="VRSV01000001">
    <property type="protein sequence ID" value="TXK13361.1"/>
    <property type="molecule type" value="Genomic_DNA"/>
</dbReference>
<dbReference type="Gene3D" id="2.40.30.10">
    <property type="entry name" value="Translation factors"/>
    <property type="match status" value="1"/>
</dbReference>
<dbReference type="InterPro" id="IPR039374">
    <property type="entry name" value="SIP_fam"/>
</dbReference>
<dbReference type="InterPro" id="IPR039261">
    <property type="entry name" value="FNR_nucleotide-bd"/>
</dbReference>
<dbReference type="RefSeq" id="WP_147894019.1">
    <property type="nucleotide sequence ID" value="NZ_BAAANR010000001.1"/>
</dbReference>
<gene>
    <name evidence="2" type="ORF">FVP77_08135</name>
</gene>
<dbReference type="InterPro" id="IPR013113">
    <property type="entry name" value="SIP_FAD-bd"/>
</dbReference>
<dbReference type="InterPro" id="IPR017927">
    <property type="entry name" value="FAD-bd_FR_type"/>
</dbReference>
<keyword evidence="3" id="KW-1185">Reference proteome</keyword>
<dbReference type="Pfam" id="PF04954">
    <property type="entry name" value="SIP"/>
    <property type="match status" value="1"/>
</dbReference>
<evidence type="ECO:0000313" key="2">
    <source>
        <dbReference type="EMBL" id="TXK13361.1"/>
    </source>
</evidence>
<protein>
    <submittedName>
        <fullName evidence="2">Siderophore-interacting protein</fullName>
    </submittedName>
</protein>
<dbReference type="PANTHER" id="PTHR30157">
    <property type="entry name" value="FERRIC REDUCTASE, NADPH-DEPENDENT"/>
    <property type="match status" value="1"/>
</dbReference>
<dbReference type="Proteomes" id="UP000321034">
    <property type="component" value="Unassembled WGS sequence"/>
</dbReference>
<evidence type="ECO:0000259" key="1">
    <source>
        <dbReference type="PROSITE" id="PS51384"/>
    </source>
</evidence>
<dbReference type="AlphaFoldDB" id="A0A5C8I570"/>